<accession>A0AAU7XDX9</accession>
<dbReference type="PANTHER" id="PTHR34216">
    <property type="match status" value="1"/>
</dbReference>
<name>A0AAU7XDX9_9HYPH</name>
<evidence type="ECO:0000256" key="4">
    <source>
        <dbReference type="ARBA" id="ARBA00022729"/>
    </source>
</evidence>
<proteinExistence type="inferred from homology"/>
<evidence type="ECO:0000259" key="6">
    <source>
        <dbReference type="PROSITE" id="PS51677"/>
    </source>
</evidence>
<dbReference type="EMBL" id="CP158568">
    <property type="protein sequence ID" value="XBY45951.1"/>
    <property type="molecule type" value="Genomic_DNA"/>
</dbReference>
<dbReference type="PROSITE" id="PS51677">
    <property type="entry name" value="NODB"/>
    <property type="match status" value="1"/>
</dbReference>
<dbReference type="Gene3D" id="3.20.20.370">
    <property type="entry name" value="Glycoside hydrolase/deacetylase"/>
    <property type="match status" value="1"/>
</dbReference>
<protein>
    <recommendedName>
        <fullName evidence="3">Chitooligosaccharide deacetylase</fullName>
    </recommendedName>
    <alternativeName>
        <fullName evidence="5">Nodulation protein B</fullName>
    </alternativeName>
</protein>
<evidence type="ECO:0000256" key="2">
    <source>
        <dbReference type="ARBA" id="ARBA00010973"/>
    </source>
</evidence>
<dbReference type="RefSeq" id="WP_407051047.1">
    <property type="nucleotide sequence ID" value="NZ_CP158568.1"/>
</dbReference>
<dbReference type="AlphaFoldDB" id="A0AAU7XDX9"/>
<comment type="similarity">
    <text evidence="2">Belongs to the polysaccharide deacetylase family.</text>
</comment>
<dbReference type="InterPro" id="IPR002509">
    <property type="entry name" value="NODB_dom"/>
</dbReference>
<evidence type="ECO:0000256" key="3">
    <source>
        <dbReference type="ARBA" id="ARBA00020071"/>
    </source>
</evidence>
<dbReference type="KEGG" id="mflg:ABS361_06830"/>
<evidence type="ECO:0000256" key="5">
    <source>
        <dbReference type="ARBA" id="ARBA00032976"/>
    </source>
</evidence>
<evidence type="ECO:0000313" key="7">
    <source>
        <dbReference type="EMBL" id="XBY45951.1"/>
    </source>
</evidence>
<dbReference type="GO" id="GO:0016810">
    <property type="term" value="F:hydrolase activity, acting on carbon-nitrogen (but not peptide) bonds"/>
    <property type="evidence" value="ECO:0007669"/>
    <property type="project" value="InterPro"/>
</dbReference>
<dbReference type="Pfam" id="PF01522">
    <property type="entry name" value="Polysacc_deac_1"/>
    <property type="match status" value="1"/>
</dbReference>
<dbReference type="GO" id="GO:0005975">
    <property type="term" value="P:carbohydrate metabolic process"/>
    <property type="evidence" value="ECO:0007669"/>
    <property type="project" value="InterPro"/>
</dbReference>
<dbReference type="PANTHER" id="PTHR34216:SF7">
    <property type="entry name" value="POLY-BETA-1,6-N-ACETYL-D-GLUCOSAMINE N-DEACETYLASE"/>
    <property type="match status" value="1"/>
</dbReference>
<dbReference type="InterPro" id="IPR051398">
    <property type="entry name" value="Polysacch_Deacetylase"/>
</dbReference>
<keyword evidence="4" id="KW-0732">Signal</keyword>
<reference evidence="7" key="1">
    <citation type="submission" date="2024-06" db="EMBL/GenBank/DDBJ databases">
        <title>Methylostella associata gen. nov., sp. nov., a novel Ancalomicrobiaceae-affiliated facultatively methylotrophic bacteria that feed on methanotrophs of the genus Methylococcus.</title>
        <authorList>
            <person name="Saltykova V."/>
            <person name="Danilova O.V."/>
            <person name="Oshkin I.Y."/>
            <person name="Belova S.E."/>
            <person name="Pimenov N.V."/>
            <person name="Dedysh S.N."/>
        </authorList>
    </citation>
    <scope>NUCLEOTIDE SEQUENCE</scope>
    <source>
        <strain evidence="7">S20</strain>
    </source>
</reference>
<dbReference type="SUPFAM" id="SSF88713">
    <property type="entry name" value="Glycoside hydrolase/deacetylase"/>
    <property type="match status" value="1"/>
</dbReference>
<feature type="domain" description="NodB homology" evidence="6">
    <location>
        <begin position="112"/>
        <end position="362"/>
    </location>
</feature>
<gene>
    <name evidence="7" type="ORF">ABS361_06830</name>
</gene>
<dbReference type="InterPro" id="IPR011330">
    <property type="entry name" value="Glyco_hydro/deAcase_b/a-brl"/>
</dbReference>
<evidence type="ECO:0000256" key="1">
    <source>
        <dbReference type="ARBA" id="ARBA00003236"/>
    </source>
</evidence>
<comment type="function">
    <text evidence="1">Is involved in generating a small heat-stable compound (Nod), an acylated oligomer of N-acetylglucosamine, that stimulates mitosis in various plant protoplasts.</text>
</comment>
<organism evidence="7">
    <name type="scientific">Methyloraptor flagellatus</name>
    <dbReference type="NCBI Taxonomy" id="3162530"/>
    <lineage>
        <taxon>Bacteria</taxon>
        <taxon>Pseudomonadati</taxon>
        <taxon>Pseudomonadota</taxon>
        <taxon>Alphaproteobacteria</taxon>
        <taxon>Hyphomicrobiales</taxon>
        <taxon>Ancalomicrobiaceae</taxon>
        <taxon>Methyloraptor</taxon>
    </lineage>
</organism>
<sequence length="362" mass="38267">MSDAGRLVVPRQQQRGHGVTNRLGVALIRTALLATAGLKRAGVVSPSAGRGAIFTLHHVRPAGTHEHGPNAHLSVTPAFLDLAIRTIKTAGLVPLALDALPERLADPTDRTRYCVFTVDDAYVDCPTYAAPVFRAHGVPYTLFVCSGFVERRTSMWWETAEALFNGRTEIEIDFGDGPERLACATPALRARAFARIAAAVTGPNEDAAIARLDAVARAAGVDPLALVEQDVMDAAALTALAEADPLAGFGAHSETHVNLHHATPERLEQEIGRSIAAVETWVGRRPKALAYPYGFRGAFGPREAAAVRAAGLDLAVTTRPGVIGATGAPDLYALPRISLNGLHQSRAAVEALVTGLPFRLVG</sequence>